<keyword evidence="3" id="KW-1185">Reference proteome</keyword>
<dbReference type="Proteomes" id="UP000434209">
    <property type="component" value="Chromosome 1"/>
</dbReference>
<name>A0A7Z2G360_9BURK</name>
<dbReference type="EMBL" id="CP046909">
    <property type="protein sequence ID" value="QGZ54375.1"/>
    <property type="molecule type" value="Genomic_DNA"/>
</dbReference>
<dbReference type="KEGG" id="pacp:FAZ97_05270"/>
<proteinExistence type="inferred from homology"/>
<dbReference type="SUPFAM" id="SSF54913">
    <property type="entry name" value="GlnB-like"/>
    <property type="match status" value="1"/>
</dbReference>
<dbReference type="InterPro" id="IPR003793">
    <property type="entry name" value="UPF0166"/>
</dbReference>
<evidence type="ECO:0000313" key="3">
    <source>
        <dbReference type="Proteomes" id="UP000434209"/>
    </source>
</evidence>
<comment type="similarity">
    <text evidence="1">Belongs to the UPF0166 family.</text>
</comment>
<evidence type="ECO:0008006" key="4">
    <source>
        <dbReference type="Google" id="ProtNLM"/>
    </source>
</evidence>
<dbReference type="InterPro" id="IPR011322">
    <property type="entry name" value="N-reg_PII-like_a/b"/>
</dbReference>
<reference evidence="2 3" key="1">
    <citation type="submission" date="2019-12" db="EMBL/GenBank/DDBJ databases">
        <title>Paraburkholderia acidiphila 7Q-K02 sp. nov and Paraburkholderia acidisoli DHF22 sp. nov., two strains isolated from forest soil.</title>
        <authorList>
            <person name="Gao Z."/>
            <person name="Qiu L."/>
        </authorList>
    </citation>
    <scope>NUCLEOTIDE SEQUENCE [LARGE SCALE GENOMIC DNA]</scope>
    <source>
        <strain evidence="2 3">7Q-K02</strain>
    </source>
</reference>
<protein>
    <recommendedName>
        <fullName evidence="4">PII-like signaling protein</fullName>
    </recommendedName>
</protein>
<dbReference type="Gene3D" id="3.30.70.120">
    <property type="match status" value="1"/>
</dbReference>
<dbReference type="AlphaFoldDB" id="A0A7Z2G360"/>
<sequence length="110" mass="11840">MEVPMPAGSQLTLYTSRKHKKGHKSAVSWIIDAARAQGVFGITVLEGYEGLDIHGKMHAAHFFDLADEPSVVLIVADEPSIDALLVTLEAGGVELFYTRTAIDYGRLGGV</sequence>
<accession>A0A7Z2G360</accession>
<dbReference type="InterPro" id="IPR015867">
    <property type="entry name" value="N-reg_PII/ATP_PRibTrfase_C"/>
</dbReference>
<evidence type="ECO:0000313" key="2">
    <source>
        <dbReference type="EMBL" id="QGZ54375.1"/>
    </source>
</evidence>
<dbReference type="OrthoDB" id="5339790at2"/>
<dbReference type="Pfam" id="PF02641">
    <property type="entry name" value="DUF190"/>
    <property type="match status" value="1"/>
</dbReference>
<evidence type="ECO:0000256" key="1">
    <source>
        <dbReference type="ARBA" id="ARBA00010554"/>
    </source>
</evidence>
<gene>
    <name evidence="2" type="ORF">FAZ97_05270</name>
</gene>
<organism evidence="2 3">
    <name type="scientific">Paraburkholderia acidiphila</name>
    <dbReference type="NCBI Taxonomy" id="2571747"/>
    <lineage>
        <taxon>Bacteria</taxon>
        <taxon>Pseudomonadati</taxon>
        <taxon>Pseudomonadota</taxon>
        <taxon>Betaproteobacteria</taxon>
        <taxon>Burkholderiales</taxon>
        <taxon>Burkholderiaceae</taxon>
        <taxon>Paraburkholderia</taxon>
    </lineage>
</organism>